<feature type="compositionally biased region" description="Acidic residues" evidence="1">
    <location>
        <begin position="29"/>
        <end position="54"/>
    </location>
</feature>
<dbReference type="Proteomes" id="UP000265520">
    <property type="component" value="Unassembled WGS sequence"/>
</dbReference>
<evidence type="ECO:0000256" key="1">
    <source>
        <dbReference type="SAM" id="MobiDB-lite"/>
    </source>
</evidence>
<sequence length="54" mass="5943">MMTPQEFQAYANWPGDRPQFGEGSRAAVDDDDEGDEAAADAFIDEEDDDVVMSD</sequence>
<evidence type="ECO:0000313" key="3">
    <source>
        <dbReference type="Proteomes" id="UP000265520"/>
    </source>
</evidence>
<reference evidence="2 3" key="1">
    <citation type="journal article" date="2018" name="Front. Plant Sci.">
        <title>Red Clover (Trifolium pratense) and Zigzag Clover (T. medium) - A Picture of Genomic Similarities and Differences.</title>
        <authorList>
            <person name="Dluhosova J."/>
            <person name="Istvanek J."/>
            <person name="Nedelnik J."/>
            <person name="Repkova J."/>
        </authorList>
    </citation>
    <scope>NUCLEOTIDE SEQUENCE [LARGE SCALE GENOMIC DNA]</scope>
    <source>
        <strain evidence="3">cv. 10/8</strain>
        <tissue evidence="2">Leaf</tissue>
    </source>
</reference>
<keyword evidence="3" id="KW-1185">Reference proteome</keyword>
<dbReference type="EMBL" id="LXQA010683179">
    <property type="protein sequence ID" value="MCI65816.1"/>
    <property type="molecule type" value="Genomic_DNA"/>
</dbReference>
<evidence type="ECO:0000313" key="2">
    <source>
        <dbReference type="EMBL" id="MCI65816.1"/>
    </source>
</evidence>
<dbReference type="AlphaFoldDB" id="A0A392U0B4"/>
<protein>
    <submittedName>
        <fullName evidence="2">Uncharacterized protein</fullName>
    </submittedName>
</protein>
<comment type="caution">
    <text evidence="2">The sequence shown here is derived from an EMBL/GenBank/DDBJ whole genome shotgun (WGS) entry which is preliminary data.</text>
</comment>
<organism evidence="2 3">
    <name type="scientific">Trifolium medium</name>
    <dbReference type="NCBI Taxonomy" id="97028"/>
    <lineage>
        <taxon>Eukaryota</taxon>
        <taxon>Viridiplantae</taxon>
        <taxon>Streptophyta</taxon>
        <taxon>Embryophyta</taxon>
        <taxon>Tracheophyta</taxon>
        <taxon>Spermatophyta</taxon>
        <taxon>Magnoliopsida</taxon>
        <taxon>eudicotyledons</taxon>
        <taxon>Gunneridae</taxon>
        <taxon>Pentapetalae</taxon>
        <taxon>rosids</taxon>
        <taxon>fabids</taxon>
        <taxon>Fabales</taxon>
        <taxon>Fabaceae</taxon>
        <taxon>Papilionoideae</taxon>
        <taxon>50 kb inversion clade</taxon>
        <taxon>NPAAA clade</taxon>
        <taxon>Hologalegina</taxon>
        <taxon>IRL clade</taxon>
        <taxon>Trifolieae</taxon>
        <taxon>Trifolium</taxon>
    </lineage>
</organism>
<feature type="region of interest" description="Disordered" evidence="1">
    <location>
        <begin position="1"/>
        <end position="54"/>
    </location>
</feature>
<accession>A0A392U0B4</accession>
<name>A0A392U0B4_9FABA</name>
<proteinExistence type="predicted"/>